<dbReference type="Gene3D" id="3.30.420.10">
    <property type="entry name" value="Ribonuclease H-like superfamily/Ribonuclease H"/>
    <property type="match status" value="1"/>
</dbReference>
<protein>
    <submittedName>
        <fullName evidence="5">Uncharacterized protein LOC111460124</fullName>
    </submittedName>
</protein>
<dbReference type="SUPFAM" id="SSF53098">
    <property type="entry name" value="Ribonuclease H-like"/>
    <property type="match status" value="1"/>
</dbReference>
<dbReference type="PROSITE" id="PS50994">
    <property type="entry name" value="INTEGRASE"/>
    <property type="match status" value="1"/>
</dbReference>
<keyword evidence="4" id="KW-1185">Reference proteome</keyword>
<dbReference type="GO" id="GO:0003676">
    <property type="term" value="F:nucleic acid binding"/>
    <property type="evidence" value="ECO:0007669"/>
    <property type="project" value="InterPro"/>
</dbReference>
<accession>A0A6J1H529</accession>
<feature type="compositionally biased region" description="Basic and acidic residues" evidence="2">
    <location>
        <begin position="702"/>
        <end position="714"/>
    </location>
</feature>
<evidence type="ECO:0000313" key="5">
    <source>
        <dbReference type="RefSeq" id="XP_022959005.1"/>
    </source>
</evidence>
<dbReference type="InterPro" id="IPR057670">
    <property type="entry name" value="SH3_retrovirus"/>
</dbReference>
<dbReference type="GO" id="GO:0015074">
    <property type="term" value="P:DNA integration"/>
    <property type="evidence" value="ECO:0007669"/>
    <property type="project" value="InterPro"/>
</dbReference>
<organism evidence="4 5">
    <name type="scientific">Cucurbita moschata</name>
    <name type="common">Winter crookneck squash</name>
    <name type="synonym">Cucurbita pepo var. moschata</name>
    <dbReference type="NCBI Taxonomy" id="3662"/>
    <lineage>
        <taxon>Eukaryota</taxon>
        <taxon>Viridiplantae</taxon>
        <taxon>Streptophyta</taxon>
        <taxon>Embryophyta</taxon>
        <taxon>Tracheophyta</taxon>
        <taxon>Spermatophyta</taxon>
        <taxon>Magnoliopsida</taxon>
        <taxon>eudicotyledons</taxon>
        <taxon>Gunneridae</taxon>
        <taxon>Pentapetalae</taxon>
        <taxon>rosids</taxon>
        <taxon>fabids</taxon>
        <taxon>Cucurbitales</taxon>
        <taxon>Cucurbitaceae</taxon>
        <taxon>Cucurbiteae</taxon>
        <taxon>Cucurbita</taxon>
    </lineage>
</organism>
<gene>
    <name evidence="5" type="primary">LOC111460124</name>
</gene>
<dbReference type="GeneID" id="111460124"/>
<feature type="domain" description="Integrase catalytic" evidence="3">
    <location>
        <begin position="429"/>
        <end position="604"/>
    </location>
</feature>
<dbReference type="InterPro" id="IPR039537">
    <property type="entry name" value="Retrotran_Ty1/copia-like"/>
</dbReference>
<dbReference type="AlphaFoldDB" id="A0A6J1H529"/>
<dbReference type="PANTHER" id="PTHR42648">
    <property type="entry name" value="TRANSPOSASE, PUTATIVE-RELATED"/>
    <property type="match status" value="1"/>
</dbReference>
<keyword evidence="1" id="KW-0645">Protease</keyword>
<dbReference type="KEGG" id="cmos:111460124"/>
<dbReference type="InterPro" id="IPR001584">
    <property type="entry name" value="Integrase_cat-core"/>
</dbReference>
<evidence type="ECO:0000256" key="2">
    <source>
        <dbReference type="SAM" id="MobiDB-lite"/>
    </source>
</evidence>
<dbReference type="InterPro" id="IPR036397">
    <property type="entry name" value="RNaseH_sf"/>
</dbReference>
<dbReference type="GO" id="GO:0008270">
    <property type="term" value="F:zinc ion binding"/>
    <property type="evidence" value="ECO:0007669"/>
    <property type="project" value="InterPro"/>
</dbReference>
<evidence type="ECO:0000256" key="1">
    <source>
        <dbReference type="ARBA" id="ARBA00022670"/>
    </source>
</evidence>
<evidence type="ECO:0000259" key="3">
    <source>
        <dbReference type="PROSITE" id="PS50994"/>
    </source>
</evidence>
<feature type="region of interest" description="Disordered" evidence="2">
    <location>
        <begin position="698"/>
        <end position="737"/>
    </location>
</feature>
<dbReference type="InterPro" id="IPR036875">
    <property type="entry name" value="Znf_CCHC_sf"/>
</dbReference>
<dbReference type="PANTHER" id="PTHR42648:SF18">
    <property type="entry name" value="RETROTRANSPOSON, UNCLASSIFIED-LIKE PROTEIN"/>
    <property type="match status" value="1"/>
</dbReference>
<dbReference type="Pfam" id="PF25597">
    <property type="entry name" value="SH3_retrovirus"/>
    <property type="match status" value="1"/>
</dbReference>
<dbReference type="Pfam" id="PF14223">
    <property type="entry name" value="Retrotran_gag_2"/>
    <property type="match status" value="1"/>
</dbReference>
<name>A0A6J1H529_CUCMO</name>
<proteinExistence type="predicted"/>
<sequence>MGESSFSAVAPPVFDGDNYQMWAVRMETYLEALDLWEAIEEDYEVPPLPANPTVAQIKLQKEKKTRKSKAKACLFAAVSEMIFMRIMSLKTTKEIWDYLKAEYEGDERIRGMKALNLIRDFELQKMKKSESVKEYSNRLLNIANKVRLLGSILNDSRIVEKLLVTVPEKFEATITTLENTKDLSKISLTELLNALQAQEQKRSMRQEGVIEGALRVKHQDNSRYKNNKNFKNQLTYGDSSINYQKTKGGGFKKSYPLCRHCEKKAHPPYKCWRRPDAFCSKCNQLGHEAVICKVKDLVKEVDAQVVDQEEEEDQLCMVTSSSSKESSESWLIDSGCTNHMTYDKESFEELRDTELKRVRIGNGEHLEVKGKDTVAITSYEEFATEIWHKRLRHIHHRGLLQMQSKKLVKGNIDDDMPPYHACNLGKQHRQPFPKQAWRASKKLQLVHTDLCGPQRTPSLNGNLYYIAFINELTRMCWIFLLKQKSEVAGVFWKFKAKVENDSVCLIQTIRSDNSKEYTLETFNRFCEEAGIEHQLTASYTPQQNDVSERRNRFIMEMTRCMLHEKDLPKRFWGKAANTVVCLQNRISTKDVKDLTPFEVWYGYKPSLKFVRVFGCLCFTYIPQVKRDKLDKKSEVGIFVGYSTISKAYRVFQPHTSRVIVSRDVHFAENKQWNWEELTKVNQISNAPNILTFGCMLEESEDERQKDSEDERQDALVDDAPVRGGAFGDREKQNLGVG</sequence>
<dbReference type="InterPro" id="IPR012337">
    <property type="entry name" value="RNaseH-like_sf"/>
</dbReference>
<dbReference type="GO" id="GO:0008233">
    <property type="term" value="F:peptidase activity"/>
    <property type="evidence" value="ECO:0007669"/>
    <property type="project" value="UniProtKB-KW"/>
</dbReference>
<dbReference type="Pfam" id="PF22936">
    <property type="entry name" value="Pol_BBD"/>
    <property type="match status" value="1"/>
</dbReference>
<dbReference type="GO" id="GO:0006508">
    <property type="term" value="P:proteolysis"/>
    <property type="evidence" value="ECO:0007669"/>
    <property type="project" value="UniProtKB-KW"/>
</dbReference>
<keyword evidence="1" id="KW-0378">Hydrolase</keyword>
<dbReference type="RefSeq" id="XP_022959005.1">
    <property type="nucleotide sequence ID" value="XM_023103237.1"/>
</dbReference>
<dbReference type="Pfam" id="PF00665">
    <property type="entry name" value="rve"/>
    <property type="match status" value="1"/>
</dbReference>
<reference evidence="5" key="1">
    <citation type="submission" date="2025-08" db="UniProtKB">
        <authorList>
            <consortium name="RefSeq"/>
        </authorList>
    </citation>
    <scope>IDENTIFICATION</scope>
    <source>
        <tissue evidence="5">Young leaves</tissue>
    </source>
</reference>
<dbReference type="InterPro" id="IPR054722">
    <property type="entry name" value="PolX-like_BBD"/>
</dbReference>
<dbReference type="SUPFAM" id="SSF57756">
    <property type="entry name" value="Retrovirus zinc finger-like domains"/>
    <property type="match status" value="1"/>
</dbReference>
<evidence type="ECO:0000313" key="4">
    <source>
        <dbReference type="Proteomes" id="UP000504609"/>
    </source>
</evidence>
<feature type="compositionally biased region" description="Basic and acidic residues" evidence="2">
    <location>
        <begin position="727"/>
        <end position="737"/>
    </location>
</feature>
<dbReference type="Proteomes" id="UP000504609">
    <property type="component" value="Unplaced"/>
</dbReference>